<evidence type="ECO:0000313" key="3">
    <source>
        <dbReference type="Proteomes" id="UP001139150"/>
    </source>
</evidence>
<dbReference type="Proteomes" id="UP001139150">
    <property type="component" value="Unassembled WGS sequence"/>
</dbReference>
<organism evidence="2 3">
    <name type="scientific">Halalkalibacter alkaliphilus</name>
    <dbReference type="NCBI Taxonomy" id="2917993"/>
    <lineage>
        <taxon>Bacteria</taxon>
        <taxon>Bacillati</taxon>
        <taxon>Bacillota</taxon>
        <taxon>Bacilli</taxon>
        <taxon>Bacillales</taxon>
        <taxon>Bacillaceae</taxon>
        <taxon>Halalkalibacter</taxon>
    </lineage>
</organism>
<name>A0A9X2CSD2_9BACI</name>
<feature type="transmembrane region" description="Helical" evidence="1">
    <location>
        <begin position="6"/>
        <end position="22"/>
    </location>
</feature>
<keyword evidence="1" id="KW-0812">Transmembrane</keyword>
<evidence type="ECO:0000256" key="1">
    <source>
        <dbReference type="SAM" id="Phobius"/>
    </source>
</evidence>
<dbReference type="RefSeq" id="WP_250096100.1">
    <property type="nucleotide sequence ID" value="NZ_JAKRYL010000007.1"/>
</dbReference>
<gene>
    <name evidence="2" type="ORF">MF646_08680</name>
</gene>
<keyword evidence="1" id="KW-1133">Transmembrane helix</keyword>
<accession>A0A9X2CSD2</accession>
<comment type="caution">
    <text evidence="2">The sequence shown here is derived from an EMBL/GenBank/DDBJ whole genome shotgun (WGS) entry which is preliminary data.</text>
</comment>
<keyword evidence="3" id="KW-1185">Reference proteome</keyword>
<reference evidence="2" key="1">
    <citation type="submission" date="2022-02" db="EMBL/GenBank/DDBJ databases">
        <title>Halalkalibacter sp. nov. isolated from Lonar Lake, India.</title>
        <authorList>
            <person name="Joshi A."/>
            <person name="Thite S."/>
            <person name="Lodha T."/>
        </authorList>
    </citation>
    <scope>NUCLEOTIDE SEQUENCE</scope>
    <source>
        <strain evidence="2">MEB205</strain>
    </source>
</reference>
<protein>
    <submittedName>
        <fullName evidence="2">Uncharacterized protein</fullName>
    </submittedName>
</protein>
<evidence type="ECO:0000313" key="2">
    <source>
        <dbReference type="EMBL" id="MCL7747197.1"/>
    </source>
</evidence>
<dbReference type="AlphaFoldDB" id="A0A9X2CSD2"/>
<proteinExistence type="predicted"/>
<sequence length="81" mass="9767">MEISIIVLLSFAVLLFILSFFRKDRIKQVEKQLDHMSITYMQEIYQLKKKIQVLEEELLVSSDKQNLLQHKHYISDTNKKR</sequence>
<keyword evidence="1" id="KW-0472">Membrane</keyword>
<dbReference type="EMBL" id="JAKRYL010000007">
    <property type="protein sequence ID" value="MCL7747197.1"/>
    <property type="molecule type" value="Genomic_DNA"/>
</dbReference>